<evidence type="ECO:0000256" key="9">
    <source>
        <dbReference type="ARBA" id="ARBA00022989"/>
    </source>
</evidence>
<feature type="binding site" evidence="16">
    <location>
        <position position="205"/>
    </location>
    <ligand>
        <name>FAD</name>
        <dbReference type="ChEBI" id="CHEBI:57692"/>
    </ligand>
</feature>
<dbReference type="InParanoid" id="A0A409WDX3"/>
<evidence type="ECO:0000256" key="2">
    <source>
        <dbReference type="ARBA" id="ARBA00004294"/>
    </source>
</evidence>
<dbReference type="Gene3D" id="2.40.30.10">
    <property type="entry name" value="Translation factors"/>
    <property type="match status" value="1"/>
</dbReference>
<dbReference type="PRINTS" id="PR00371">
    <property type="entry name" value="FPNCR"/>
</dbReference>
<evidence type="ECO:0000256" key="14">
    <source>
        <dbReference type="ARBA" id="ARBA00047682"/>
    </source>
</evidence>
<comment type="caution">
    <text evidence="20">The sequence shown here is derived from an EMBL/GenBank/DDBJ whole genome shotgun (WGS) entry which is preliminary data.</text>
</comment>
<comment type="similarity">
    <text evidence="4 17">Belongs to the flavoprotein pyridine nucleotide cytochrome reductase family.</text>
</comment>
<dbReference type="GO" id="GO:0090524">
    <property type="term" value="F:cytochrome-b5 reductase activity, acting on NADH"/>
    <property type="evidence" value="ECO:0007669"/>
    <property type="project" value="UniProtKB-EC"/>
</dbReference>
<keyword evidence="5 16" id="KW-0285">Flavoprotein</keyword>
<dbReference type="SUPFAM" id="SSF63380">
    <property type="entry name" value="Riboflavin synthase domain-like"/>
    <property type="match status" value="1"/>
</dbReference>
<evidence type="ECO:0000256" key="15">
    <source>
        <dbReference type="ARBA" id="ARBA00049138"/>
    </source>
</evidence>
<dbReference type="InterPro" id="IPR017927">
    <property type="entry name" value="FAD-bd_FR_type"/>
</dbReference>
<feature type="transmembrane region" description="Helical" evidence="18">
    <location>
        <begin position="90"/>
        <end position="113"/>
    </location>
</feature>
<keyword evidence="9 18" id="KW-1133">Transmembrane helix</keyword>
<feature type="binding site" evidence="16">
    <location>
        <position position="198"/>
    </location>
    <ligand>
        <name>FAD</name>
        <dbReference type="ChEBI" id="CHEBI:57692"/>
    </ligand>
</feature>
<evidence type="ECO:0000313" key="21">
    <source>
        <dbReference type="Proteomes" id="UP000284706"/>
    </source>
</evidence>
<feature type="binding site" evidence="16">
    <location>
        <position position="181"/>
    </location>
    <ligand>
        <name>FAD</name>
        <dbReference type="ChEBI" id="CHEBI:57692"/>
    </ligand>
</feature>
<dbReference type="FunFam" id="2.40.30.10:FF:000032">
    <property type="entry name" value="NADH-cytochrome b5 reductase"/>
    <property type="match status" value="1"/>
</dbReference>
<dbReference type="InterPro" id="IPR008333">
    <property type="entry name" value="Cbr1-like_FAD-bd_dom"/>
</dbReference>
<dbReference type="FunCoup" id="A0A409WDX3">
    <property type="interactions" value="112"/>
</dbReference>
<evidence type="ECO:0000256" key="4">
    <source>
        <dbReference type="ARBA" id="ARBA00006105"/>
    </source>
</evidence>
<dbReference type="InterPro" id="IPR001433">
    <property type="entry name" value="OxRdtase_FAD/NAD-bd"/>
</dbReference>
<dbReference type="InterPro" id="IPR039261">
    <property type="entry name" value="FNR_nucleotide-bd"/>
</dbReference>
<dbReference type="EC" id="1.6.2.2" evidence="17"/>
<keyword evidence="8 16" id="KW-0274">FAD</keyword>
<feature type="domain" description="FAD-binding FR-type" evidence="19">
    <location>
        <begin position="127"/>
        <end position="230"/>
    </location>
</feature>
<keyword evidence="11 17" id="KW-0520">NAD</keyword>
<evidence type="ECO:0000256" key="11">
    <source>
        <dbReference type="ARBA" id="ARBA00023027"/>
    </source>
</evidence>
<keyword evidence="21" id="KW-1185">Reference proteome</keyword>
<evidence type="ECO:0000256" key="8">
    <source>
        <dbReference type="ARBA" id="ARBA00022827"/>
    </source>
</evidence>
<dbReference type="Proteomes" id="UP000284706">
    <property type="component" value="Unassembled WGS sequence"/>
</dbReference>
<dbReference type="InterPro" id="IPR001709">
    <property type="entry name" value="Flavoprot_Pyr_Nucl_cyt_Rdtase"/>
</dbReference>
<evidence type="ECO:0000256" key="1">
    <source>
        <dbReference type="ARBA" id="ARBA00001974"/>
    </source>
</evidence>
<dbReference type="InterPro" id="IPR001834">
    <property type="entry name" value="CBR-like"/>
</dbReference>
<dbReference type="CDD" id="cd06183">
    <property type="entry name" value="cyt_b5_reduct_like"/>
    <property type="match status" value="1"/>
</dbReference>
<comment type="pathway">
    <text evidence="3">Protein modification; peptidyl-diphthamide biosynthesis.</text>
</comment>
<dbReference type="FunFam" id="3.40.50.80:FF:000019">
    <property type="entry name" value="NADH-cytochrome b5 reductase"/>
    <property type="match status" value="1"/>
</dbReference>
<comment type="catalytic activity">
    <reaction evidence="15">
        <text>2 Fe(3+)-[Dph3] + NADH = 2 Fe(2+)-[Dph3] + NAD(+) + H(+)</text>
        <dbReference type="Rhea" id="RHEA:71231"/>
        <dbReference type="Rhea" id="RHEA-COMP:18002"/>
        <dbReference type="Rhea" id="RHEA-COMP:18003"/>
        <dbReference type="ChEBI" id="CHEBI:15378"/>
        <dbReference type="ChEBI" id="CHEBI:29033"/>
        <dbReference type="ChEBI" id="CHEBI:29034"/>
        <dbReference type="ChEBI" id="CHEBI:57540"/>
        <dbReference type="ChEBI" id="CHEBI:57945"/>
        <dbReference type="ChEBI" id="CHEBI:83228"/>
    </reaction>
    <physiologicalReaction direction="left-to-right" evidence="15">
        <dbReference type="Rhea" id="RHEA:71232"/>
    </physiologicalReaction>
</comment>
<dbReference type="Gene3D" id="3.40.50.80">
    <property type="entry name" value="Nucleotide-binding domain of ferredoxin-NADP reductase (FNR) module"/>
    <property type="match status" value="1"/>
</dbReference>
<gene>
    <name evidence="20" type="ORF">CVT26_004375</name>
</gene>
<dbReference type="PANTHER" id="PTHR19370">
    <property type="entry name" value="NADH-CYTOCHROME B5 REDUCTASE"/>
    <property type="match status" value="1"/>
</dbReference>
<comment type="subcellular location">
    <subcellularLocation>
        <location evidence="2">Mitochondrion outer membrane</location>
    </subcellularLocation>
</comment>
<evidence type="ECO:0000256" key="7">
    <source>
        <dbReference type="ARBA" id="ARBA00022787"/>
    </source>
</evidence>
<keyword evidence="10 17" id="KW-0560">Oxidoreductase</keyword>
<evidence type="ECO:0000259" key="19">
    <source>
        <dbReference type="PROSITE" id="PS51384"/>
    </source>
</evidence>
<dbReference type="InterPro" id="IPR017938">
    <property type="entry name" value="Riboflavin_synthase-like_b-brl"/>
</dbReference>
<dbReference type="EMBL" id="NHYE01005128">
    <property type="protein sequence ID" value="PPQ76714.1"/>
    <property type="molecule type" value="Genomic_DNA"/>
</dbReference>
<dbReference type="PRINTS" id="PR00406">
    <property type="entry name" value="CYTB5RDTASE"/>
</dbReference>
<organism evidence="20 21">
    <name type="scientific">Gymnopilus dilepis</name>
    <dbReference type="NCBI Taxonomy" id="231916"/>
    <lineage>
        <taxon>Eukaryota</taxon>
        <taxon>Fungi</taxon>
        <taxon>Dikarya</taxon>
        <taxon>Basidiomycota</taxon>
        <taxon>Agaricomycotina</taxon>
        <taxon>Agaricomycetes</taxon>
        <taxon>Agaricomycetidae</taxon>
        <taxon>Agaricales</taxon>
        <taxon>Agaricineae</taxon>
        <taxon>Hymenogastraceae</taxon>
        <taxon>Gymnopilus</taxon>
    </lineage>
</organism>
<sequence>MPNKYQFAFLASFTAVFSALLLLSSFVSTKLAEAGYPISNLILLGLPKQHSSPTSSPMSFDLAKAQEAVKALLPNDLHAVEIPYVGTYDLVAVTSSTTFIITSAVILATAFLAKVLHSGRTKPLDPNKWKEFPLEKVTKVSPNTAIYRFKLPHVQDVLGLPVGQHISVSAEINGKTITRSYTPISLDDDRGHFDLIIKTYEKGNISKHVSLLKIGQTIRVKGPKGNFHYEPNMVSHLSMIAGGTGISPMIQVIRAALRNPFDRTTVTLIYANVNEEDILLKDDLEELQDVHELKFKIFYVLNNPPPGWKGGVGFVTKEHIKEHLPNPATTDSKILICGPPPMVSAMKKNLEELKYPVPNTISKVQDKVFVF</sequence>
<dbReference type="SUPFAM" id="SSF52343">
    <property type="entry name" value="Ferredoxin reductase-like, C-terminal NADP-linked domain"/>
    <property type="match status" value="1"/>
</dbReference>
<evidence type="ECO:0000256" key="16">
    <source>
        <dbReference type="PIRSR" id="PIRSR601834-1"/>
    </source>
</evidence>
<comment type="cofactor">
    <cofactor evidence="1 16 17">
        <name>FAD</name>
        <dbReference type="ChEBI" id="CHEBI:57692"/>
    </cofactor>
</comment>
<name>A0A409WDX3_9AGAR</name>
<evidence type="ECO:0000256" key="10">
    <source>
        <dbReference type="ARBA" id="ARBA00023002"/>
    </source>
</evidence>
<keyword evidence="13 18" id="KW-0472">Membrane</keyword>
<evidence type="ECO:0000256" key="17">
    <source>
        <dbReference type="RuleBase" id="RU361226"/>
    </source>
</evidence>
<protein>
    <recommendedName>
        <fullName evidence="17">NADH-cytochrome b5 reductase</fullName>
        <ecNumber evidence="17">1.6.2.2</ecNumber>
    </recommendedName>
</protein>
<dbReference type="OrthoDB" id="432685at2759"/>
<evidence type="ECO:0000313" key="20">
    <source>
        <dbReference type="EMBL" id="PPQ76714.1"/>
    </source>
</evidence>
<proteinExistence type="inferred from homology"/>
<keyword evidence="6 18" id="KW-0812">Transmembrane</keyword>
<reference evidence="20 21" key="1">
    <citation type="journal article" date="2018" name="Evol. Lett.">
        <title>Horizontal gene cluster transfer increased hallucinogenic mushroom diversity.</title>
        <authorList>
            <person name="Reynolds H.T."/>
            <person name="Vijayakumar V."/>
            <person name="Gluck-Thaler E."/>
            <person name="Korotkin H.B."/>
            <person name="Matheny P.B."/>
            <person name="Slot J.C."/>
        </authorList>
    </citation>
    <scope>NUCLEOTIDE SEQUENCE [LARGE SCALE GENOMIC DNA]</scope>
    <source>
        <strain evidence="20 21">SRW20</strain>
    </source>
</reference>
<evidence type="ECO:0000256" key="3">
    <source>
        <dbReference type="ARBA" id="ARBA00005156"/>
    </source>
</evidence>
<dbReference type="GO" id="GO:0005741">
    <property type="term" value="C:mitochondrial outer membrane"/>
    <property type="evidence" value="ECO:0007669"/>
    <property type="project" value="UniProtKB-SubCell"/>
</dbReference>
<evidence type="ECO:0000256" key="5">
    <source>
        <dbReference type="ARBA" id="ARBA00022630"/>
    </source>
</evidence>
<dbReference type="STRING" id="231916.A0A409WDX3"/>
<keyword evidence="7" id="KW-1000">Mitochondrion outer membrane</keyword>
<dbReference type="Pfam" id="PF00970">
    <property type="entry name" value="FAD_binding_6"/>
    <property type="match status" value="1"/>
</dbReference>
<accession>A0A409WDX3</accession>
<dbReference type="Pfam" id="PF00175">
    <property type="entry name" value="NAD_binding_1"/>
    <property type="match status" value="1"/>
</dbReference>
<keyword evidence="12" id="KW-0496">Mitochondrion</keyword>
<comment type="catalytic activity">
    <reaction evidence="14 17">
        <text>2 Fe(III)-[cytochrome b5] + NADH = 2 Fe(II)-[cytochrome b5] + NAD(+) + H(+)</text>
        <dbReference type="Rhea" id="RHEA:46680"/>
        <dbReference type="Rhea" id="RHEA-COMP:10438"/>
        <dbReference type="Rhea" id="RHEA-COMP:10439"/>
        <dbReference type="ChEBI" id="CHEBI:15378"/>
        <dbReference type="ChEBI" id="CHEBI:29033"/>
        <dbReference type="ChEBI" id="CHEBI:29034"/>
        <dbReference type="ChEBI" id="CHEBI:57540"/>
        <dbReference type="ChEBI" id="CHEBI:57945"/>
        <dbReference type="EC" id="1.6.2.2"/>
    </reaction>
</comment>
<dbReference type="AlphaFoldDB" id="A0A409WDX3"/>
<feature type="binding site" evidence="16">
    <location>
        <position position="179"/>
    </location>
    <ligand>
        <name>FAD</name>
        <dbReference type="ChEBI" id="CHEBI:57692"/>
    </ligand>
</feature>
<evidence type="ECO:0000256" key="13">
    <source>
        <dbReference type="ARBA" id="ARBA00023136"/>
    </source>
</evidence>
<feature type="binding site" evidence="16">
    <location>
        <position position="206"/>
    </location>
    <ligand>
        <name>FAD</name>
        <dbReference type="ChEBI" id="CHEBI:57692"/>
    </ligand>
</feature>
<dbReference type="PROSITE" id="PS51384">
    <property type="entry name" value="FAD_FR"/>
    <property type="match status" value="1"/>
</dbReference>
<evidence type="ECO:0000256" key="12">
    <source>
        <dbReference type="ARBA" id="ARBA00023128"/>
    </source>
</evidence>
<feature type="binding site" evidence="16">
    <location>
        <position position="196"/>
    </location>
    <ligand>
        <name>FAD</name>
        <dbReference type="ChEBI" id="CHEBI:57692"/>
    </ligand>
</feature>
<dbReference type="PANTHER" id="PTHR19370:SF184">
    <property type="entry name" value="NADH-CYTOCHROME B5 REDUCTASE-LIKE"/>
    <property type="match status" value="1"/>
</dbReference>
<evidence type="ECO:0000256" key="6">
    <source>
        <dbReference type="ARBA" id="ARBA00022692"/>
    </source>
</evidence>
<evidence type="ECO:0000256" key="18">
    <source>
        <dbReference type="SAM" id="Phobius"/>
    </source>
</evidence>